<dbReference type="Pfam" id="PF00149">
    <property type="entry name" value="Metallophos"/>
    <property type="match status" value="1"/>
</dbReference>
<keyword evidence="4" id="KW-1185">Reference proteome</keyword>
<dbReference type="PANTHER" id="PTHR43143">
    <property type="entry name" value="METALLOPHOSPHOESTERASE, CALCINEURIN SUPERFAMILY"/>
    <property type="match status" value="1"/>
</dbReference>
<sequence length="360" mass="40609">MRRGVGSAFLLLLLAFSGFAQGVEAFRQPALASEASYTMVILPDLQNYVKFERNQPLLDVMMNWVVARKDSLHIGMVLCTGDLVEHDDIINPDGRKMDQTGRQQWEYVSGAFQKLDGVLPYVTATGNHDYNIFSYTHKPKTTHFPDYFYAEKNRENKKLLREVFTNVYGEHSLENAAYEWVAPTGKKFLFLSLEFAPRDTVLSWAGEVVAKDAYKSHTVVLLTHAYLNYKNQHIESMSYDLEDANPGQAVWEKLVKGSKNIELVISGHIGGKDNARKHVAYRTDKNAAGKTVHQMTFNAQAMGGGHYGNGGDGWLRILEFLPDGKTVAVKTFSPFFALSPSTQHLAWRNADYDAFTFQFD</sequence>
<dbReference type="InterPro" id="IPR051918">
    <property type="entry name" value="STPP_CPPED1"/>
</dbReference>
<keyword evidence="1" id="KW-0732">Signal</keyword>
<protein>
    <submittedName>
        <fullName evidence="3">Serine/threonine protein phosphatase</fullName>
    </submittedName>
</protein>
<dbReference type="InterPro" id="IPR004843">
    <property type="entry name" value="Calcineurin-like_PHP"/>
</dbReference>
<proteinExistence type="predicted"/>
<feature type="domain" description="Calcineurin-like phosphoesterase" evidence="2">
    <location>
        <begin position="72"/>
        <end position="269"/>
    </location>
</feature>
<organism evidence="3 4">
    <name type="scientific">Pontibacter mangrovi</name>
    <dbReference type="NCBI Taxonomy" id="2589816"/>
    <lineage>
        <taxon>Bacteria</taxon>
        <taxon>Pseudomonadati</taxon>
        <taxon>Bacteroidota</taxon>
        <taxon>Cytophagia</taxon>
        <taxon>Cytophagales</taxon>
        <taxon>Hymenobacteraceae</taxon>
        <taxon>Pontibacter</taxon>
    </lineage>
</organism>
<evidence type="ECO:0000256" key="1">
    <source>
        <dbReference type="SAM" id="SignalP"/>
    </source>
</evidence>
<dbReference type="PANTHER" id="PTHR43143:SF5">
    <property type="entry name" value="SECRETED PROTEIN"/>
    <property type="match status" value="1"/>
</dbReference>
<evidence type="ECO:0000313" key="4">
    <source>
        <dbReference type="Proteomes" id="UP000316727"/>
    </source>
</evidence>
<gene>
    <name evidence="3" type="ORF">FJM65_18320</name>
</gene>
<dbReference type="AlphaFoldDB" id="A0A501W2X6"/>
<comment type="caution">
    <text evidence="3">The sequence shown here is derived from an EMBL/GenBank/DDBJ whole genome shotgun (WGS) entry which is preliminary data.</text>
</comment>
<accession>A0A501W2X6</accession>
<dbReference type="OrthoDB" id="9772095at2"/>
<dbReference type="InterPro" id="IPR029052">
    <property type="entry name" value="Metallo-depent_PP-like"/>
</dbReference>
<dbReference type="EMBL" id="VFRQ01000013">
    <property type="protein sequence ID" value="TPE42434.1"/>
    <property type="molecule type" value="Genomic_DNA"/>
</dbReference>
<dbReference type="GO" id="GO:0016787">
    <property type="term" value="F:hydrolase activity"/>
    <property type="evidence" value="ECO:0007669"/>
    <property type="project" value="InterPro"/>
</dbReference>
<dbReference type="Proteomes" id="UP000316727">
    <property type="component" value="Unassembled WGS sequence"/>
</dbReference>
<feature type="chain" id="PRO_5021229625" evidence="1">
    <location>
        <begin position="23"/>
        <end position="360"/>
    </location>
</feature>
<feature type="signal peptide" evidence="1">
    <location>
        <begin position="1"/>
        <end position="22"/>
    </location>
</feature>
<dbReference type="Gene3D" id="3.60.21.10">
    <property type="match status" value="1"/>
</dbReference>
<name>A0A501W2X6_9BACT</name>
<evidence type="ECO:0000313" key="3">
    <source>
        <dbReference type="EMBL" id="TPE42434.1"/>
    </source>
</evidence>
<dbReference type="SUPFAM" id="SSF56300">
    <property type="entry name" value="Metallo-dependent phosphatases"/>
    <property type="match status" value="1"/>
</dbReference>
<evidence type="ECO:0000259" key="2">
    <source>
        <dbReference type="Pfam" id="PF00149"/>
    </source>
</evidence>
<reference evidence="3 4" key="1">
    <citation type="submission" date="2019-06" db="EMBL/GenBank/DDBJ databases">
        <title>A novel bacterium of genus Pontibacter, isolated from marine sediment.</title>
        <authorList>
            <person name="Huang H."/>
            <person name="Mo K."/>
            <person name="Hu Y."/>
        </authorList>
    </citation>
    <scope>NUCLEOTIDE SEQUENCE [LARGE SCALE GENOMIC DNA]</scope>
    <source>
        <strain evidence="3 4">HB172049</strain>
    </source>
</reference>